<sequence length="90" mass="10219">MDESIDVTGLAALLEFVRLIFDKKNIEEALLMSAHLRVNATEDIFNCINDYFIRHEIGCEEFIDFCRDGTKAIVGKKEGIVSRILQVAIE</sequence>
<evidence type="ECO:0000313" key="1">
    <source>
        <dbReference type="EMBL" id="GFT94060.1"/>
    </source>
</evidence>
<accession>A0A8X6Q178</accession>
<keyword evidence="2" id="KW-1185">Reference proteome</keyword>
<evidence type="ECO:0000313" key="2">
    <source>
        <dbReference type="Proteomes" id="UP000887013"/>
    </source>
</evidence>
<dbReference type="PANTHER" id="PTHR45913:SF5">
    <property type="entry name" value="GENERAL TRANSCRIPTION FACTOR II-I REPEAT DOMAIN-CONTAINING PROTEIN 2A-LIKE PROTEIN"/>
    <property type="match status" value="1"/>
</dbReference>
<reference evidence="1" key="1">
    <citation type="submission" date="2020-08" db="EMBL/GenBank/DDBJ databases">
        <title>Multicomponent nature underlies the extraordinary mechanical properties of spider dragline silk.</title>
        <authorList>
            <person name="Kono N."/>
            <person name="Nakamura H."/>
            <person name="Mori M."/>
            <person name="Yoshida Y."/>
            <person name="Ohtoshi R."/>
            <person name="Malay A.D."/>
            <person name="Moran D.A.P."/>
            <person name="Tomita M."/>
            <person name="Numata K."/>
            <person name="Arakawa K."/>
        </authorList>
    </citation>
    <scope>NUCLEOTIDE SEQUENCE</scope>
</reference>
<dbReference type="EMBL" id="BMAW01121462">
    <property type="protein sequence ID" value="GFT94060.1"/>
    <property type="molecule type" value="Genomic_DNA"/>
</dbReference>
<comment type="caution">
    <text evidence="1">The sequence shown here is derived from an EMBL/GenBank/DDBJ whole genome shotgun (WGS) entry which is preliminary data.</text>
</comment>
<proteinExistence type="predicted"/>
<organism evidence="1 2">
    <name type="scientific">Nephila pilipes</name>
    <name type="common">Giant wood spider</name>
    <name type="synonym">Nephila maculata</name>
    <dbReference type="NCBI Taxonomy" id="299642"/>
    <lineage>
        <taxon>Eukaryota</taxon>
        <taxon>Metazoa</taxon>
        <taxon>Ecdysozoa</taxon>
        <taxon>Arthropoda</taxon>
        <taxon>Chelicerata</taxon>
        <taxon>Arachnida</taxon>
        <taxon>Araneae</taxon>
        <taxon>Araneomorphae</taxon>
        <taxon>Entelegynae</taxon>
        <taxon>Araneoidea</taxon>
        <taxon>Nephilidae</taxon>
        <taxon>Nephila</taxon>
    </lineage>
</organism>
<gene>
    <name evidence="1" type="ORF">NPIL_51661</name>
</gene>
<dbReference type="PANTHER" id="PTHR45913">
    <property type="entry name" value="EPM2A-INTERACTING PROTEIN 1"/>
    <property type="match status" value="1"/>
</dbReference>
<dbReference type="AlphaFoldDB" id="A0A8X6Q178"/>
<name>A0A8X6Q178_NEPPI</name>
<protein>
    <submittedName>
        <fullName evidence="1">Uncharacterized protein</fullName>
    </submittedName>
</protein>
<dbReference type="Proteomes" id="UP000887013">
    <property type="component" value="Unassembled WGS sequence"/>
</dbReference>